<evidence type="ECO:0000256" key="3">
    <source>
        <dbReference type="ARBA" id="ARBA00022679"/>
    </source>
</evidence>
<keyword evidence="3" id="KW-0808">Transferase</keyword>
<dbReference type="Gene3D" id="3.90.550.10">
    <property type="entry name" value="Spore Coat Polysaccharide Biosynthesis Protein SpsA, Chain A"/>
    <property type="match status" value="1"/>
</dbReference>
<dbReference type="RefSeq" id="WP_115979677.1">
    <property type="nucleotide sequence ID" value="NZ_JAVDQS010000007.1"/>
</dbReference>
<dbReference type="EMBL" id="JAVDQS010000007">
    <property type="protein sequence ID" value="MDR6405761.1"/>
    <property type="molecule type" value="Genomic_DNA"/>
</dbReference>
<dbReference type="InterPro" id="IPR001173">
    <property type="entry name" value="Glyco_trans_2-like"/>
</dbReference>
<evidence type="ECO:0000256" key="1">
    <source>
        <dbReference type="ARBA" id="ARBA00006739"/>
    </source>
</evidence>
<evidence type="ECO:0000313" key="6">
    <source>
        <dbReference type="Proteomes" id="UP001184853"/>
    </source>
</evidence>
<dbReference type="Pfam" id="PF00535">
    <property type="entry name" value="Glycos_transf_2"/>
    <property type="match status" value="1"/>
</dbReference>
<dbReference type="PANTHER" id="PTHR43179">
    <property type="entry name" value="RHAMNOSYLTRANSFERASE WBBL"/>
    <property type="match status" value="1"/>
</dbReference>
<sequence length="389" mass="45759">MDNNISLLIGLKNNLEFSKSCYQSIRENYPETEIVFVSYGSSDGTHEWLTSLKDENLVCFSSAEGKTLSDTYNKAIEISTKDYVCFLHNDMVIGRNFLSELEISLKERNLVYYKVVEPPIFASDKRLWKEIQDFGSDFETFQFDKFFQFEKVQEKQKGEYTNDVSFFLAAKKDVLQKVNGLDPLFNPMFCEDDDLILRLRMSGEKTFVCPNAIVYHFVSKTSRFSDEFQNRTKKIEENSLRNFVRKWGFFNQSKTKKKLNIGLILENPNEDAIKNLEIFVDHIYSDFNPEQYINEEQKNTLFDLKEKFRSKNSGFSDDIMIKFDAKKLSEKNMYTFRNLSDIIDDLKNSKKNFLQKLFTKDNTFKVNNLTIEILNENSYEKQLITRNNA</sequence>
<evidence type="ECO:0000259" key="4">
    <source>
        <dbReference type="Pfam" id="PF00535"/>
    </source>
</evidence>
<protein>
    <submittedName>
        <fullName evidence="5">GT2 family glycosyltransferase</fullName>
    </submittedName>
</protein>
<proteinExistence type="inferred from homology"/>
<name>A0ABU1LGB2_9FLAO</name>
<feature type="domain" description="Glycosyltransferase 2-like" evidence="4">
    <location>
        <begin position="10"/>
        <end position="145"/>
    </location>
</feature>
<evidence type="ECO:0000313" key="5">
    <source>
        <dbReference type="EMBL" id="MDR6405761.1"/>
    </source>
</evidence>
<dbReference type="InterPro" id="IPR029044">
    <property type="entry name" value="Nucleotide-diphossugar_trans"/>
</dbReference>
<comment type="caution">
    <text evidence="5">The sequence shown here is derived from an EMBL/GenBank/DDBJ whole genome shotgun (WGS) entry which is preliminary data.</text>
</comment>
<organism evidence="5 6">
    <name type="scientific">Chryseobacterium geocarposphaerae</name>
    <dbReference type="NCBI Taxonomy" id="1416776"/>
    <lineage>
        <taxon>Bacteria</taxon>
        <taxon>Pseudomonadati</taxon>
        <taxon>Bacteroidota</taxon>
        <taxon>Flavobacteriia</taxon>
        <taxon>Flavobacteriales</taxon>
        <taxon>Weeksellaceae</taxon>
        <taxon>Chryseobacterium group</taxon>
        <taxon>Chryseobacterium</taxon>
    </lineage>
</organism>
<accession>A0ABU1LGB2</accession>
<reference evidence="5 6" key="1">
    <citation type="submission" date="2023-07" db="EMBL/GenBank/DDBJ databases">
        <title>Sorghum-associated microbial communities from plants grown in Nebraska, USA.</title>
        <authorList>
            <person name="Schachtman D."/>
        </authorList>
    </citation>
    <scope>NUCLEOTIDE SEQUENCE [LARGE SCALE GENOMIC DNA]</scope>
    <source>
        <strain evidence="5 6">DS1709</strain>
    </source>
</reference>
<dbReference type="Proteomes" id="UP001184853">
    <property type="component" value="Unassembled WGS sequence"/>
</dbReference>
<keyword evidence="6" id="KW-1185">Reference proteome</keyword>
<gene>
    <name evidence="5" type="ORF">J2781_002695</name>
</gene>
<evidence type="ECO:0000256" key="2">
    <source>
        <dbReference type="ARBA" id="ARBA00022676"/>
    </source>
</evidence>
<dbReference type="PANTHER" id="PTHR43179:SF12">
    <property type="entry name" value="GALACTOFURANOSYLTRANSFERASE GLFT2"/>
    <property type="match status" value="1"/>
</dbReference>
<keyword evidence="2" id="KW-0328">Glycosyltransferase</keyword>
<comment type="similarity">
    <text evidence="1">Belongs to the glycosyltransferase 2 family.</text>
</comment>
<dbReference type="SUPFAM" id="SSF53448">
    <property type="entry name" value="Nucleotide-diphospho-sugar transferases"/>
    <property type="match status" value="1"/>
</dbReference>